<feature type="domain" description="Peptidase S54 rhomboid" evidence="8">
    <location>
        <begin position="151"/>
        <end position="287"/>
    </location>
</feature>
<dbReference type="EMBL" id="GU567995">
    <property type="protein sequence ID" value="ADI22711.1"/>
    <property type="molecule type" value="Genomic_DNA"/>
</dbReference>
<sequence>MRSIGEFDQEVQALQFCGYLNGIAIRAEVEEDEEGGPWTIWVHDEERLDQARSEIILFRQSPTDPKYQKIARKGEVRAQATARKEEKLRRKEEKLARRWRFDGRAGRFTLSLIGISVIAYLLSHLSEACIRLLLISGIKKEYAFLPEVLHGQLWRLVTPIFLHSLSSPLHIIFNMYWLFELGRMIESRRGGRFLLFFVLILAVSSNLCQYMLSGPGFGGMSGVVYGLFGYIWMKGKFDPGDGLMLHPTTIMIMLFWFGFCFFGSLNIANGAHAGGLAVGTLWGYLSSKLLGRR</sequence>
<feature type="transmembrane region" description="Helical" evidence="7">
    <location>
        <begin position="105"/>
        <end position="123"/>
    </location>
</feature>
<reference evidence="10" key="1">
    <citation type="submission" date="2010-01" db="EMBL/GenBank/DDBJ databases">
        <title>Genome fragments of uncultured bacteria from the North Pacific subtropical Gyre.</title>
        <authorList>
            <person name="Pham V.D."/>
            <person name="Delong E.F."/>
        </authorList>
    </citation>
    <scope>NUCLEOTIDE SEQUENCE</scope>
</reference>
<evidence type="ECO:0000256" key="6">
    <source>
        <dbReference type="ARBA" id="ARBA00023136"/>
    </source>
</evidence>
<evidence type="ECO:0000313" key="10">
    <source>
        <dbReference type="EMBL" id="ADI22711.1"/>
    </source>
</evidence>
<dbReference type="InterPro" id="IPR022764">
    <property type="entry name" value="Peptidase_S54_rhomboid_dom"/>
</dbReference>
<keyword evidence="3 7" id="KW-0812">Transmembrane</keyword>
<dbReference type="SUPFAM" id="SSF144091">
    <property type="entry name" value="Rhomboid-like"/>
    <property type="match status" value="1"/>
</dbReference>
<keyword evidence="4" id="KW-0378">Hydrolase</keyword>
<dbReference type="GO" id="GO:0004252">
    <property type="term" value="F:serine-type endopeptidase activity"/>
    <property type="evidence" value="ECO:0007669"/>
    <property type="project" value="InterPro"/>
</dbReference>
<feature type="transmembrane region" description="Helical" evidence="7">
    <location>
        <begin position="160"/>
        <end position="179"/>
    </location>
</feature>
<dbReference type="Pfam" id="PF01694">
    <property type="entry name" value="Rhomboid"/>
    <property type="match status" value="1"/>
</dbReference>
<dbReference type="InterPro" id="IPR022732">
    <property type="entry name" value="Peptidase_S54_GlpG_N"/>
</dbReference>
<evidence type="ECO:0000259" key="9">
    <source>
        <dbReference type="Pfam" id="PF12122"/>
    </source>
</evidence>
<dbReference type="InterPro" id="IPR050925">
    <property type="entry name" value="Rhomboid_protease_S54"/>
</dbReference>
<dbReference type="Pfam" id="PF12122">
    <property type="entry name" value="Rhomboid_N"/>
    <property type="match status" value="1"/>
</dbReference>
<evidence type="ECO:0000256" key="4">
    <source>
        <dbReference type="ARBA" id="ARBA00022801"/>
    </source>
</evidence>
<dbReference type="PANTHER" id="PTHR43731">
    <property type="entry name" value="RHOMBOID PROTEASE"/>
    <property type="match status" value="1"/>
</dbReference>
<keyword evidence="5 7" id="KW-1133">Transmembrane helix</keyword>
<proteinExistence type="inferred from homology"/>
<feature type="transmembrane region" description="Helical" evidence="7">
    <location>
        <begin position="191"/>
        <end position="212"/>
    </location>
</feature>
<keyword evidence="6 7" id="KW-0472">Membrane</keyword>
<evidence type="ECO:0000256" key="7">
    <source>
        <dbReference type="SAM" id="Phobius"/>
    </source>
</evidence>
<dbReference type="Gene3D" id="1.20.1540.10">
    <property type="entry name" value="Rhomboid-like"/>
    <property type="match status" value="1"/>
</dbReference>
<comment type="subcellular location">
    <subcellularLocation>
        <location evidence="1">Membrane</location>
        <topology evidence="1">Multi-pass membrane protein</topology>
    </subcellularLocation>
</comment>
<accession>E7C5I7</accession>
<evidence type="ECO:0000259" key="8">
    <source>
        <dbReference type="Pfam" id="PF01694"/>
    </source>
</evidence>
<dbReference type="AlphaFoldDB" id="E7C5I7"/>
<dbReference type="InterPro" id="IPR035952">
    <property type="entry name" value="Rhomboid-like_sf"/>
</dbReference>
<protein>
    <submittedName>
        <fullName evidence="10">Uncharacterized membrane protein (Homolog of Drosophila rhomboid)</fullName>
    </submittedName>
</protein>
<feature type="domain" description="Peptidase S54 GlpG peptidase N-terminal" evidence="9">
    <location>
        <begin position="1"/>
        <end position="70"/>
    </location>
</feature>
<name>E7C5I7_9BACT</name>
<dbReference type="PANTHER" id="PTHR43731:SF14">
    <property type="entry name" value="PRESENILIN-ASSOCIATED RHOMBOID-LIKE PROTEIN, MITOCHONDRIAL"/>
    <property type="match status" value="1"/>
</dbReference>
<feature type="transmembrane region" description="Helical" evidence="7">
    <location>
        <begin position="245"/>
        <end position="265"/>
    </location>
</feature>
<comment type="similarity">
    <text evidence="2">Belongs to the peptidase S54 family.</text>
</comment>
<dbReference type="GO" id="GO:0016020">
    <property type="term" value="C:membrane"/>
    <property type="evidence" value="ECO:0007669"/>
    <property type="project" value="UniProtKB-SubCell"/>
</dbReference>
<dbReference type="InterPro" id="IPR038236">
    <property type="entry name" value="GlpG_N_sf"/>
</dbReference>
<dbReference type="Gene3D" id="3.30.70.2350">
    <property type="match status" value="1"/>
</dbReference>
<organism evidence="10">
    <name type="scientific">uncultured verrucomicrobium HF0500_27H16</name>
    <dbReference type="NCBI Taxonomy" id="723600"/>
    <lineage>
        <taxon>Bacteria</taxon>
        <taxon>Pseudomonadati</taxon>
        <taxon>Verrucomicrobiota</taxon>
        <taxon>environmental samples</taxon>
    </lineage>
</organism>
<evidence type="ECO:0000256" key="1">
    <source>
        <dbReference type="ARBA" id="ARBA00004141"/>
    </source>
</evidence>
<evidence type="ECO:0000256" key="2">
    <source>
        <dbReference type="ARBA" id="ARBA00009045"/>
    </source>
</evidence>
<evidence type="ECO:0000256" key="3">
    <source>
        <dbReference type="ARBA" id="ARBA00022692"/>
    </source>
</evidence>
<evidence type="ECO:0000256" key="5">
    <source>
        <dbReference type="ARBA" id="ARBA00022989"/>
    </source>
</evidence>